<dbReference type="PROSITE" id="PS50283">
    <property type="entry name" value="NA_SOLUT_SYMP_3"/>
    <property type="match status" value="1"/>
</dbReference>
<evidence type="ECO:0000256" key="4">
    <source>
        <dbReference type="ARBA" id="ARBA00022475"/>
    </source>
</evidence>
<dbReference type="Proteomes" id="UP000337189">
    <property type="component" value="Unassembled WGS sequence"/>
</dbReference>
<feature type="transmembrane region" description="Helical" evidence="13">
    <location>
        <begin position="287"/>
        <end position="309"/>
    </location>
</feature>
<keyword evidence="5 13" id="KW-0812">Transmembrane</keyword>
<evidence type="ECO:0000256" key="8">
    <source>
        <dbReference type="ARBA" id="ARBA00023053"/>
    </source>
</evidence>
<evidence type="ECO:0000256" key="11">
    <source>
        <dbReference type="ARBA" id="ARBA00023201"/>
    </source>
</evidence>
<dbReference type="GO" id="GO:0005886">
    <property type="term" value="C:plasma membrane"/>
    <property type="evidence" value="ECO:0007669"/>
    <property type="project" value="UniProtKB-SubCell"/>
</dbReference>
<accession>A0A5E4XTA9</accession>
<evidence type="ECO:0000256" key="12">
    <source>
        <dbReference type="RuleBase" id="RU362091"/>
    </source>
</evidence>
<evidence type="ECO:0000256" key="7">
    <source>
        <dbReference type="ARBA" id="ARBA00022989"/>
    </source>
</evidence>
<feature type="transmembrane region" description="Helical" evidence="13">
    <location>
        <begin position="218"/>
        <end position="237"/>
    </location>
</feature>
<feature type="transmembrane region" description="Helical" evidence="13">
    <location>
        <begin position="485"/>
        <end position="504"/>
    </location>
</feature>
<evidence type="ECO:0000256" key="2">
    <source>
        <dbReference type="ARBA" id="ARBA00006434"/>
    </source>
</evidence>
<dbReference type="Gene3D" id="1.20.1730.10">
    <property type="entry name" value="Sodium/glucose cotransporter"/>
    <property type="match status" value="1"/>
</dbReference>
<evidence type="ECO:0000256" key="14">
    <source>
        <dbReference type="SAM" id="SignalP"/>
    </source>
</evidence>
<feature type="transmembrane region" description="Helical" evidence="13">
    <location>
        <begin position="188"/>
        <end position="206"/>
    </location>
</feature>
<evidence type="ECO:0000256" key="9">
    <source>
        <dbReference type="ARBA" id="ARBA00023065"/>
    </source>
</evidence>
<evidence type="ECO:0000256" key="10">
    <source>
        <dbReference type="ARBA" id="ARBA00023136"/>
    </source>
</evidence>
<organism evidence="15 16">
    <name type="scientific">Pandoraea communis</name>
    <dbReference type="NCBI Taxonomy" id="2508297"/>
    <lineage>
        <taxon>Bacteria</taxon>
        <taxon>Pseudomonadati</taxon>
        <taxon>Pseudomonadota</taxon>
        <taxon>Betaproteobacteria</taxon>
        <taxon>Burkholderiales</taxon>
        <taxon>Burkholderiaceae</taxon>
        <taxon>Pandoraea</taxon>
    </lineage>
</organism>
<dbReference type="InterPro" id="IPR038377">
    <property type="entry name" value="Na/Glc_symporter_sf"/>
</dbReference>
<evidence type="ECO:0000256" key="3">
    <source>
        <dbReference type="ARBA" id="ARBA00022448"/>
    </source>
</evidence>
<feature type="transmembrane region" description="Helical" evidence="13">
    <location>
        <begin position="154"/>
        <end position="182"/>
    </location>
</feature>
<dbReference type="AlphaFoldDB" id="A0A5E4XTA9"/>
<gene>
    <name evidence="15" type="primary">actP_3</name>
    <name evidence="15" type="ORF">PCO31110_04130</name>
</gene>
<dbReference type="PANTHER" id="PTHR48086:SF6">
    <property type="entry name" value="CATION_ACETATE SYMPORTER ACTP"/>
    <property type="match status" value="1"/>
</dbReference>
<keyword evidence="3" id="KW-0813">Transport</keyword>
<evidence type="ECO:0000256" key="6">
    <source>
        <dbReference type="ARBA" id="ARBA00022847"/>
    </source>
</evidence>
<feature type="transmembrane region" description="Helical" evidence="13">
    <location>
        <begin position="380"/>
        <end position="409"/>
    </location>
</feature>
<comment type="subcellular location">
    <subcellularLocation>
        <location evidence="1">Cell membrane</location>
        <topology evidence="1">Multi-pass membrane protein</topology>
    </subcellularLocation>
</comment>
<dbReference type="PROSITE" id="PS00456">
    <property type="entry name" value="NA_SOLUT_SYMP_1"/>
    <property type="match status" value="1"/>
</dbReference>
<feature type="transmembrane region" description="Helical" evidence="13">
    <location>
        <begin position="109"/>
        <end position="127"/>
    </location>
</feature>
<dbReference type="CDD" id="cd11480">
    <property type="entry name" value="SLC5sbd_u4"/>
    <property type="match status" value="1"/>
</dbReference>
<comment type="similarity">
    <text evidence="2 12">Belongs to the sodium:solute symporter (SSF) (TC 2.A.21) family.</text>
</comment>
<feature type="transmembrane region" description="Helical" evidence="13">
    <location>
        <begin position="455"/>
        <end position="478"/>
    </location>
</feature>
<keyword evidence="6" id="KW-0769">Symport</keyword>
<keyword evidence="10 13" id="KW-0472">Membrane</keyword>
<keyword evidence="9" id="KW-0406">Ion transport</keyword>
<protein>
    <submittedName>
        <fullName evidence="15">Cation/acetate symporter ActP</fullName>
    </submittedName>
</protein>
<feature type="transmembrane region" description="Helical" evidence="13">
    <location>
        <begin position="80"/>
        <end position="103"/>
    </location>
</feature>
<feature type="transmembrane region" description="Helical" evidence="13">
    <location>
        <begin position="430"/>
        <end position="449"/>
    </location>
</feature>
<keyword evidence="11" id="KW-0739">Sodium transport</keyword>
<feature type="transmembrane region" description="Helical" evidence="13">
    <location>
        <begin position="321"/>
        <end position="346"/>
    </location>
</feature>
<sequence length="634" mass="66089">MKRDACLRLLPRTAMCTATLLFPALAPAAEVVPHAYRLHAFSVFAAVIALTLIVTWFSARRGKGVSEFYTAGGGISGRKNGLAIAGDYLSAAAFLGVSGLIALYGYDGMLYLVGFFAALIPVLLLVAEPCRNLGRYTFGDVLAYRHSFRTSKMLAAFSSVIIAIFYMIPQIVGGAVLLYALLGVPYEVSVLAVGVLMLLYVTFGGMRATTWVQIIKAALLLSMCGLLAILSVAPFGFNVSTLLETLSHQPALRDWLLALHHLTASDNTLITRTFFEPGLYLKDPVELLSLGLALTLGTAAMPHILMRLFSVKNAQTARQSVLWAMLWIGGCHLLIIVIGFSAAYYVGAAGISSAEKGGNLAALLLAQHLGGGASTTGGNILLGAVAAIAFATIVAVVAGLTLAAASSLAHDVYVGVMKGGNASEHEQVRAGKVASVIVAFIATGAGLFAKGQNVAHLVGLAYAVAASANLPALLATLYWKRCNTVGVIAGVVGGALVAIALVLVSPNMQYPLAVRAEATRALEASNARLAALDAGGANRFAGPGDFSTARDAARASRDAAKSTLDALGSRTTSLVGLREPLVSLRNPGIVSVPLGFLFVVIGSLLGRRRGSETRWKALVHRRDSGVGVAHAVDH</sequence>
<evidence type="ECO:0000256" key="13">
    <source>
        <dbReference type="SAM" id="Phobius"/>
    </source>
</evidence>
<name>A0A5E4XTA9_9BURK</name>
<feature type="signal peptide" evidence="14">
    <location>
        <begin position="1"/>
        <end position="28"/>
    </location>
</feature>
<dbReference type="GO" id="GO:0015123">
    <property type="term" value="F:acetate transmembrane transporter activity"/>
    <property type="evidence" value="ECO:0007669"/>
    <property type="project" value="TreeGrafter"/>
</dbReference>
<dbReference type="GO" id="GO:0015293">
    <property type="term" value="F:symporter activity"/>
    <property type="evidence" value="ECO:0007669"/>
    <property type="project" value="UniProtKB-KW"/>
</dbReference>
<dbReference type="GO" id="GO:0006814">
    <property type="term" value="P:sodium ion transport"/>
    <property type="evidence" value="ECO:0007669"/>
    <property type="project" value="UniProtKB-KW"/>
</dbReference>
<evidence type="ECO:0000256" key="1">
    <source>
        <dbReference type="ARBA" id="ARBA00004651"/>
    </source>
</evidence>
<proteinExistence type="inferred from homology"/>
<dbReference type="InterPro" id="IPR018212">
    <property type="entry name" value="Na/solute_symporter_CS"/>
</dbReference>
<feature type="chain" id="PRO_5022860788" evidence="14">
    <location>
        <begin position="29"/>
        <end position="634"/>
    </location>
</feature>
<dbReference type="GO" id="GO:0006847">
    <property type="term" value="P:plasma membrane acetate transport"/>
    <property type="evidence" value="ECO:0007669"/>
    <property type="project" value="TreeGrafter"/>
</dbReference>
<dbReference type="InterPro" id="IPR001734">
    <property type="entry name" value="Na/solute_symporter"/>
</dbReference>
<dbReference type="OrthoDB" id="9764416at2"/>
<keyword evidence="14" id="KW-0732">Signal</keyword>
<reference evidence="15 16" key="1">
    <citation type="submission" date="2019-08" db="EMBL/GenBank/DDBJ databases">
        <authorList>
            <person name="Peeters C."/>
        </authorList>
    </citation>
    <scope>NUCLEOTIDE SEQUENCE [LARGE SCALE GENOMIC DNA]</scope>
    <source>
        <strain evidence="15 16">LMG 31110</strain>
    </source>
</reference>
<keyword evidence="4" id="KW-1003">Cell membrane</keyword>
<dbReference type="Pfam" id="PF00474">
    <property type="entry name" value="SSF"/>
    <property type="match status" value="1"/>
</dbReference>
<feature type="transmembrane region" description="Helical" evidence="13">
    <location>
        <begin position="588"/>
        <end position="606"/>
    </location>
</feature>
<dbReference type="PANTHER" id="PTHR48086">
    <property type="entry name" value="SODIUM/PROLINE SYMPORTER-RELATED"/>
    <property type="match status" value="1"/>
</dbReference>
<evidence type="ECO:0000256" key="5">
    <source>
        <dbReference type="ARBA" id="ARBA00022692"/>
    </source>
</evidence>
<dbReference type="EMBL" id="CABPSJ010000006">
    <property type="protein sequence ID" value="VVE39566.1"/>
    <property type="molecule type" value="Genomic_DNA"/>
</dbReference>
<keyword evidence="7 13" id="KW-1133">Transmembrane helix</keyword>
<evidence type="ECO:0000313" key="15">
    <source>
        <dbReference type="EMBL" id="VVE39566.1"/>
    </source>
</evidence>
<evidence type="ECO:0000313" key="16">
    <source>
        <dbReference type="Proteomes" id="UP000337189"/>
    </source>
</evidence>
<dbReference type="InterPro" id="IPR050277">
    <property type="entry name" value="Sodium:Solute_Symporter"/>
</dbReference>
<feature type="transmembrane region" description="Helical" evidence="13">
    <location>
        <begin position="38"/>
        <end position="59"/>
    </location>
</feature>
<keyword evidence="8" id="KW-0915">Sodium</keyword>